<dbReference type="AlphaFoldDB" id="A0A0C9WV81"/>
<protein>
    <recommendedName>
        <fullName evidence="2">G domain-containing protein</fullName>
    </recommendedName>
</protein>
<feature type="domain" description="G" evidence="2">
    <location>
        <begin position="7"/>
        <end position="67"/>
    </location>
</feature>
<dbReference type="STRING" id="1095629.A0A0C9WV81"/>
<evidence type="ECO:0000313" key="3">
    <source>
        <dbReference type="EMBL" id="KIJ92518.1"/>
    </source>
</evidence>
<reference evidence="4" key="2">
    <citation type="submission" date="2015-01" db="EMBL/GenBank/DDBJ databases">
        <title>Evolutionary Origins and Diversification of the Mycorrhizal Mutualists.</title>
        <authorList>
            <consortium name="DOE Joint Genome Institute"/>
            <consortium name="Mycorrhizal Genomics Consortium"/>
            <person name="Kohler A."/>
            <person name="Kuo A."/>
            <person name="Nagy L.G."/>
            <person name="Floudas D."/>
            <person name="Copeland A."/>
            <person name="Barry K.W."/>
            <person name="Cichocki N."/>
            <person name="Veneault-Fourrey C."/>
            <person name="LaButti K."/>
            <person name="Lindquist E.A."/>
            <person name="Lipzen A."/>
            <person name="Lundell T."/>
            <person name="Morin E."/>
            <person name="Murat C."/>
            <person name="Riley R."/>
            <person name="Ohm R."/>
            <person name="Sun H."/>
            <person name="Tunlid A."/>
            <person name="Henrissat B."/>
            <person name="Grigoriev I.V."/>
            <person name="Hibbett D.S."/>
            <person name="Martin F."/>
        </authorList>
    </citation>
    <scope>NUCLEOTIDE SEQUENCE [LARGE SCALE GENOMIC DNA]</scope>
    <source>
        <strain evidence="4">LaAM-08-1</strain>
    </source>
</reference>
<reference evidence="3 4" key="1">
    <citation type="submission" date="2014-04" db="EMBL/GenBank/DDBJ databases">
        <authorList>
            <consortium name="DOE Joint Genome Institute"/>
            <person name="Kuo A."/>
            <person name="Kohler A."/>
            <person name="Nagy L.G."/>
            <person name="Floudas D."/>
            <person name="Copeland A."/>
            <person name="Barry K.W."/>
            <person name="Cichocki N."/>
            <person name="Veneault-Fourrey C."/>
            <person name="LaButti K."/>
            <person name="Lindquist E.A."/>
            <person name="Lipzen A."/>
            <person name="Lundell T."/>
            <person name="Morin E."/>
            <person name="Murat C."/>
            <person name="Sun H."/>
            <person name="Tunlid A."/>
            <person name="Henrissat B."/>
            <person name="Grigoriev I.V."/>
            <person name="Hibbett D.S."/>
            <person name="Martin F."/>
            <person name="Nordberg H.P."/>
            <person name="Cantor M.N."/>
            <person name="Hua S.X."/>
        </authorList>
    </citation>
    <scope>NUCLEOTIDE SEQUENCE [LARGE SCALE GENOMIC DNA]</scope>
    <source>
        <strain evidence="3 4">LaAM-08-1</strain>
    </source>
</reference>
<dbReference type="Gene3D" id="3.40.50.300">
    <property type="entry name" value="P-loop containing nucleotide triphosphate hydrolases"/>
    <property type="match status" value="1"/>
</dbReference>
<dbReference type="EMBL" id="KN838904">
    <property type="protein sequence ID" value="KIJ92518.1"/>
    <property type="molecule type" value="Genomic_DNA"/>
</dbReference>
<dbReference type="GO" id="GO:0005525">
    <property type="term" value="F:GTP binding"/>
    <property type="evidence" value="ECO:0007669"/>
    <property type="project" value="InterPro"/>
</dbReference>
<proteinExistence type="predicted"/>
<dbReference type="InterPro" id="IPR027417">
    <property type="entry name" value="P-loop_NTPase"/>
</dbReference>
<feature type="coiled-coil region" evidence="1">
    <location>
        <begin position="225"/>
        <end position="255"/>
    </location>
</feature>
<dbReference type="OrthoDB" id="8954335at2759"/>
<keyword evidence="1" id="KW-0175">Coiled coil</keyword>
<sequence length="412" mass="46321">MNPVGLIAIMGGTGTGKSTFINTIIGKAVTDVGHGLESQTTEVKEYEFSMPNGVPVTLVDTPGFNDYSDNGGKSDLVILKEIGTYLKAKYDEKRKFSGILYLHNIGDPKVGGSSQRNMLMFKKLCGPDPLKNVVVVTTFWDEVDLPQGVENETELKTKDKFFKGLVDGKCRFARSGKYPPGKTENGPDFPTPISIVSDLLTLNPVFVEMQKELAEGKTVEKTSAGAELYKELQRLKLQQEDMNQEIAEMKSINAKDRVATEGLKAQVEELVTKQQHQEVHSSRSDAITQLNREKEAWAKQRELDLEKIRRMQHELELLKTLHAKEILECQFQIRSLLDDSSHDAYQRSQLAKTCEDLKATVSDLSQSLNKLWETNEQDALARTELVQECARLNTIPSRRLAIYTIAYARQMF</sequence>
<keyword evidence="4" id="KW-1185">Reference proteome</keyword>
<dbReference type="Pfam" id="PF01926">
    <property type="entry name" value="MMR_HSR1"/>
    <property type="match status" value="1"/>
</dbReference>
<dbReference type="HOGENOM" id="CLU_018003_7_0_1"/>
<dbReference type="SUPFAM" id="SSF52540">
    <property type="entry name" value="P-loop containing nucleoside triphosphate hydrolases"/>
    <property type="match status" value="1"/>
</dbReference>
<accession>A0A0C9WV81</accession>
<name>A0A0C9WV81_9AGAR</name>
<evidence type="ECO:0000313" key="4">
    <source>
        <dbReference type="Proteomes" id="UP000054477"/>
    </source>
</evidence>
<evidence type="ECO:0000259" key="2">
    <source>
        <dbReference type="Pfam" id="PF01926"/>
    </source>
</evidence>
<dbReference type="InterPro" id="IPR006073">
    <property type="entry name" value="GTP-bd"/>
</dbReference>
<dbReference type="CDD" id="cd00882">
    <property type="entry name" value="Ras_like_GTPase"/>
    <property type="match status" value="1"/>
</dbReference>
<dbReference type="Proteomes" id="UP000054477">
    <property type="component" value="Unassembled WGS sequence"/>
</dbReference>
<gene>
    <name evidence="3" type="ORF">K443DRAFT_649165</name>
</gene>
<organism evidence="3 4">
    <name type="scientific">Laccaria amethystina LaAM-08-1</name>
    <dbReference type="NCBI Taxonomy" id="1095629"/>
    <lineage>
        <taxon>Eukaryota</taxon>
        <taxon>Fungi</taxon>
        <taxon>Dikarya</taxon>
        <taxon>Basidiomycota</taxon>
        <taxon>Agaricomycotina</taxon>
        <taxon>Agaricomycetes</taxon>
        <taxon>Agaricomycetidae</taxon>
        <taxon>Agaricales</taxon>
        <taxon>Agaricineae</taxon>
        <taxon>Hydnangiaceae</taxon>
        <taxon>Laccaria</taxon>
    </lineage>
</organism>
<evidence type="ECO:0000256" key="1">
    <source>
        <dbReference type="SAM" id="Coils"/>
    </source>
</evidence>